<accession>A0ABD3DPF2</accession>
<dbReference type="PANTHER" id="PTHR45722">
    <property type="entry name" value="60S RIBOSOMAL PROTEIN L35"/>
    <property type="match status" value="1"/>
</dbReference>
<dbReference type="NCBIfam" id="TIGR00012">
    <property type="entry name" value="L29"/>
    <property type="match status" value="1"/>
</dbReference>
<comment type="caution">
    <text evidence="5">The sequence shown here is derived from an EMBL/GenBank/DDBJ whole genome shotgun (WGS) entry which is preliminary data.</text>
</comment>
<keyword evidence="6" id="KW-1185">Reference proteome</keyword>
<comment type="similarity">
    <text evidence="1">Belongs to the universal ribosomal protein uL29 family.</text>
</comment>
<keyword evidence="2 5" id="KW-0689">Ribosomal protein</keyword>
<evidence type="ECO:0000256" key="3">
    <source>
        <dbReference type="ARBA" id="ARBA00023274"/>
    </source>
</evidence>
<evidence type="ECO:0000256" key="1">
    <source>
        <dbReference type="ARBA" id="ARBA00009254"/>
    </source>
</evidence>
<keyword evidence="3" id="KW-0687">Ribonucleoprotein</keyword>
<dbReference type="SUPFAM" id="SSF46561">
    <property type="entry name" value="Ribosomal protein L29 (L29p)"/>
    <property type="match status" value="1"/>
</dbReference>
<dbReference type="EMBL" id="JAVIJP010000016">
    <property type="protein sequence ID" value="KAL3643507.1"/>
    <property type="molecule type" value="Genomic_DNA"/>
</dbReference>
<evidence type="ECO:0000313" key="6">
    <source>
        <dbReference type="Proteomes" id="UP001632038"/>
    </source>
</evidence>
<gene>
    <name evidence="5" type="primary">RPL35_2</name>
    <name evidence="5" type="ORF">CASFOL_014322</name>
</gene>
<sequence length="108" mass="11983">MKKSTSWSLQKKPSTQNPSPPAKTLSQLKNLKKELSLLLVAKVTGGPPNYKLSIIKVVSLSIAQVLTVISQTQKLDLRVAYKKKKYLPLDLRPSHPPSPHQTPGIFED</sequence>
<reference evidence="6" key="1">
    <citation type="journal article" date="2024" name="IScience">
        <title>Strigolactones Initiate the Formation of Haustorium-like Structures in Castilleja.</title>
        <authorList>
            <person name="Buerger M."/>
            <person name="Peterson D."/>
            <person name="Chory J."/>
        </authorList>
    </citation>
    <scope>NUCLEOTIDE SEQUENCE [LARGE SCALE GENOMIC DNA]</scope>
</reference>
<organism evidence="5 6">
    <name type="scientific">Castilleja foliolosa</name>
    <dbReference type="NCBI Taxonomy" id="1961234"/>
    <lineage>
        <taxon>Eukaryota</taxon>
        <taxon>Viridiplantae</taxon>
        <taxon>Streptophyta</taxon>
        <taxon>Embryophyta</taxon>
        <taxon>Tracheophyta</taxon>
        <taxon>Spermatophyta</taxon>
        <taxon>Magnoliopsida</taxon>
        <taxon>eudicotyledons</taxon>
        <taxon>Gunneridae</taxon>
        <taxon>Pentapetalae</taxon>
        <taxon>asterids</taxon>
        <taxon>lamiids</taxon>
        <taxon>Lamiales</taxon>
        <taxon>Orobanchaceae</taxon>
        <taxon>Pedicularideae</taxon>
        <taxon>Castillejinae</taxon>
        <taxon>Castilleja</taxon>
    </lineage>
</organism>
<name>A0ABD3DPF2_9LAMI</name>
<dbReference type="GO" id="GO:0005840">
    <property type="term" value="C:ribosome"/>
    <property type="evidence" value="ECO:0007669"/>
    <property type="project" value="UniProtKB-KW"/>
</dbReference>
<dbReference type="Gene3D" id="1.10.287.310">
    <property type="match status" value="1"/>
</dbReference>
<dbReference type="InterPro" id="IPR001854">
    <property type="entry name" value="Ribosomal_uL29"/>
</dbReference>
<dbReference type="InterPro" id="IPR036049">
    <property type="entry name" value="Ribosomal_uL29_sf"/>
</dbReference>
<feature type="region of interest" description="Disordered" evidence="4">
    <location>
        <begin position="1"/>
        <end position="24"/>
    </location>
</feature>
<proteinExistence type="inferred from homology"/>
<dbReference type="FunFam" id="1.10.287.310:FF:000002">
    <property type="entry name" value="60S ribosomal protein L35"/>
    <property type="match status" value="1"/>
</dbReference>
<feature type="compositionally biased region" description="Polar residues" evidence="4">
    <location>
        <begin position="1"/>
        <end position="17"/>
    </location>
</feature>
<dbReference type="GO" id="GO:1990904">
    <property type="term" value="C:ribonucleoprotein complex"/>
    <property type="evidence" value="ECO:0007669"/>
    <property type="project" value="UniProtKB-KW"/>
</dbReference>
<dbReference type="InterPro" id="IPR045059">
    <property type="entry name" value="Ribosomal_uL29_euk"/>
</dbReference>
<evidence type="ECO:0000313" key="5">
    <source>
        <dbReference type="EMBL" id="KAL3643507.1"/>
    </source>
</evidence>
<protein>
    <submittedName>
        <fullName evidence="5">60S ribosomal protein L35</fullName>
    </submittedName>
</protein>
<dbReference type="AlphaFoldDB" id="A0ABD3DPF2"/>
<dbReference type="Pfam" id="PF00831">
    <property type="entry name" value="Ribosomal_L29"/>
    <property type="match status" value="1"/>
</dbReference>
<dbReference type="Proteomes" id="UP001632038">
    <property type="component" value="Unassembled WGS sequence"/>
</dbReference>
<evidence type="ECO:0000256" key="4">
    <source>
        <dbReference type="SAM" id="MobiDB-lite"/>
    </source>
</evidence>
<dbReference type="PANTHER" id="PTHR45722:SF2">
    <property type="entry name" value="LARGE RIBOSOMAL SUBUNIT PROTEIN UL29-RELATED"/>
    <property type="match status" value="1"/>
</dbReference>
<feature type="region of interest" description="Disordered" evidence="4">
    <location>
        <begin position="89"/>
        <end position="108"/>
    </location>
</feature>
<evidence type="ECO:0000256" key="2">
    <source>
        <dbReference type="ARBA" id="ARBA00022980"/>
    </source>
</evidence>